<evidence type="ECO:0000256" key="1">
    <source>
        <dbReference type="SAM" id="MobiDB-lite"/>
    </source>
</evidence>
<dbReference type="EMBL" id="GDJX01027199">
    <property type="protein sequence ID" value="JAT40737.1"/>
    <property type="molecule type" value="Transcribed_RNA"/>
</dbReference>
<reference evidence="2" key="1">
    <citation type="submission" date="2015-07" db="EMBL/GenBank/DDBJ databases">
        <title>Transcriptome Assembly of Anthurium amnicola.</title>
        <authorList>
            <person name="Suzuki J."/>
        </authorList>
    </citation>
    <scope>NUCLEOTIDE SEQUENCE</scope>
</reference>
<feature type="region of interest" description="Disordered" evidence="1">
    <location>
        <begin position="1"/>
        <end position="39"/>
    </location>
</feature>
<organism evidence="2">
    <name type="scientific">Anthurium amnicola</name>
    <dbReference type="NCBI Taxonomy" id="1678845"/>
    <lineage>
        <taxon>Eukaryota</taxon>
        <taxon>Viridiplantae</taxon>
        <taxon>Streptophyta</taxon>
        <taxon>Embryophyta</taxon>
        <taxon>Tracheophyta</taxon>
        <taxon>Spermatophyta</taxon>
        <taxon>Magnoliopsida</taxon>
        <taxon>Liliopsida</taxon>
        <taxon>Araceae</taxon>
        <taxon>Pothoideae</taxon>
        <taxon>Potheae</taxon>
        <taxon>Anthurium</taxon>
    </lineage>
</organism>
<gene>
    <name evidence="2" type="primary">secA_92</name>
    <name evidence="2" type="ORF">g.23842</name>
</gene>
<evidence type="ECO:0000313" key="2">
    <source>
        <dbReference type="EMBL" id="JAT40737.1"/>
    </source>
</evidence>
<sequence length="146" mass="15732">EEHICSVFSAPPRSKKHRIPPPLTGVAETGKSPRRDSSAHMGNCFVLQEEEKEVVKLGGNLYYLLPPKKKVVEPGGGRSGASVVRIKVVVSKQELKEMLSRGGVSLGEVIAKLQGRAGMAGPPGGRRRVRAWRPVLESIPEGNDSC</sequence>
<protein>
    <submittedName>
        <fullName evidence="2">Protein translocase subunit SecA</fullName>
    </submittedName>
</protein>
<dbReference type="AlphaFoldDB" id="A0A1D1XE94"/>
<feature type="non-terminal residue" evidence="2">
    <location>
        <position position="1"/>
    </location>
</feature>
<name>A0A1D1XE94_9ARAE</name>
<proteinExistence type="predicted"/>
<accession>A0A1D1XE94</accession>